<reference evidence="1" key="2">
    <citation type="submission" date="2018-08" db="UniProtKB">
        <authorList>
            <consortium name="EnsemblPlants"/>
        </authorList>
    </citation>
    <scope>IDENTIFICATION</scope>
    <source>
        <strain evidence="1">Yugu1</strain>
    </source>
</reference>
<sequence length="45" mass="4916">MEKTTRRSVAKLKKLGRAICTNFGLAIKRVSCKKHASLDGPSSNL</sequence>
<evidence type="ECO:0000313" key="1">
    <source>
        <dbReference type="EnsemblPlants" id="KQK91404"/>
    </source>
</evidence>
<dbReference type="InParanoid" id="K4APG6"/>
<dbReference type="EnsemblPlants" id="KQK91404">
    <property type="protein sequence ID" value="KQK91404"/>
    <property type="gene ID" value="SETIT_040814mg"/>
</dbReference>
<evidence type="ECO:0000313" key="2">
    <source>
        <dbReference type="Proteomes" id="UP000004995"/>
    </source>
</evidence>
<dbReference type="EMBL" id="AGNK02006034">
    <property type="status" value="NOT_ANNOTATED_CDS"/>
    <property type="molecule type" value="Genomic_DNA"/>
</dbReference>
<keyword evidence="2" id="KW-1185">Reference proteome</keyword>
<dbReference type="Gramene" id="KQK91404">
    <property type="protein sequence ID" value="KQK91404"/>
    <property type="gene ID" value="SETIT_040814mg"/>
</dbReference>
<organism evidence="1 2">
    <name type="scientific">Setaria italica</name>
    <name type="common">Foxtail millet</name>
    <name type="synonym">Panicum italicum</name>
    <dbReference type="NCBI Taxonomy" id="4555"/>
    <lineage>
        <taxon>Eukaryota</taxon>
        <taxon>Viridiplantae</taxon>
        <taxon>Streptophyta</taxon>
        <taxon>Embryophyta</taxon>
        <taxon>Tracheophyta</taxon>
        <taxon>Spermatophyta</taxon>
        <taxon>Magnoliopsida</taxon>
        <taxon>Liliopsida</taxon>
        <taxon>Poales</taxon>
        <taxon>Poaceae</taxon>
        <taxon>PACMAD clade</taxon>
        <taxon>Panicoideae</taxon>
        <taxon>Panicodae</taxon>
        <taxon>Paniceae</taxon>
        <taxon>Cenchrinae</taxon>
        <taxon>Setaria</taxon>
    </lineage>
</organism>
<proteinExistence type="predicted"/>
<dbReference type="AlphaFoldDB" id="K4APG6"/>
<dbReference type="HOGENOM" id="CLU_3208601_0_0_1"/>
<name>K4APG6_SETIT</name>
<dbReference type="Proteomes" id="UP000004995">
    <property type="component" value="Unassembled WGS sequence"/>
</dbReference>
<reference evidence="2" key="1">
    <citation type="journal article" date="2012" name="Nat. Biotechnol.">
        <title>Reference genome sequence of the model plant Setaria.</title>
        <authorList>
            <person name="Bennetzen J.L."/>
            <person name="Schmutz J."/>
            <person name="Wang H."/>
            <person name="Percifield R."/>
            <person name="Hawkins J."/>
            <person name="Pontaroli A.C."/>
            <person name="Estep M."/>
            <person name="Feng L."/>
            <person name="Vaughn J.N."/>
            <person name="Grimwood J."/>
            <person name="Jenkins J."/>
            <person name="Barry K."/>
            <person name="Lindquist E."/>
            <person name="Hellsten U."/>
            <person name="Deshpande S."/>
            <person name="Wang X."/>
            <person name="Wu X."/>
            <person name="Mitros T."/>
            <person name="Triplett J."/>
            <person name="Yang X."/>
            <person name="Ye C.Y."/>
            <person name="Mauro-Herrera M."/>
            <person name="Wang L."/>
            <person name="Li P."/>
            <person name="Sharma M."/>
            <person name="Sharma R."/>
            <person name="Ronald P.C."/>
            <person name="Panaud O."/>
            <person name="Kellogg E.A."/>
            <person name="Brutnell T.P."/>
            <person name="Doust A.N."/>
            <person name="Tuskan G.A."/>
            <person name="Rokhsar D."/>
            <person name="Devos K.M."/>
        </authorList>
    </citation>
    <scope>NUCLEOTIDE SEQUENCE [LARGE SCALE GENOMIC DNA]</scope>
    <source>
        <strain evidence="2">cv. Yugu1</strain>
    </source>
</reference>
<accession>K4APG6</accession>
<protein>
    <submittedName>
        <fullName evidence="1">Uncharacterized protein</fullName>
    </submittedName>
</protein>